<dbReference type="InterPro" id="IPR035398">
    <property type="entry name" value="Bac_rhamnosid_C"/>
</dbReference>
<dbReference type="InterPro" id="IPR008902">
    <property type="entry name" value="Rhamnosid_concanavalin"/>
</dbReference>
<accession>A0A7Y9I4Y7</accession>
<feature type="region of interest" description="Disordered" evidence="4">
    <location>
        <begin position="833"/>
        <end position="854"/>
    </location>
</feature>
<evidence type="ECO:0000313" key="10">
    <source>
        <dbReference type="Proteomes" id="UP000569914"/>
    </source>
</evidence>
<reference evidence="9 10" key="1">
    <citation type="submission" date="2020-07" db="EMBL/GenBank/DDBJ databases">
        <title>Sequencing the genomes of 1000 actinobacteria strains.</title>
        <authorList>
            <person name="Klenk H.-P."/>
        </authorList>
    </citation>
    <scope>NUCLEOTIDE SEQUENCE [LARGE SCALE GENOMIC DNA]</scope>
    <source>
        <strain evidence="9 10">DSM 22083</strain>
    </source>
</reference>
<organism evidence="9 10">
    <name type="scientific">Microlunatus parietis</name>
    <dbReference type="NCBI Taxonomy" id="682979"/>
    <lineage>
        <taxon>Bacteria</taxon>
        <taxon>Bacillati</taxon>
        <taxon>Actinomycetota</taxon>
        <taxon>Actinomycetes</taxon>
        <taxon>Propionibacteriales</taxon>
        <taxon>Propionibacteriaceae</taxon>
        <taxon>Microlunatus</taxon>
    </lineage>
</organism>
<dbReference type="EC" id="3.2.1.40" evidence="2"/>
<dbReference type="Gene3D" id="1.50.10.10">
    <property type="match status" value="1"/>
</dbReference>
<dbReference type="Pfam" id="PF05592">
    <property type="entry name" value="Bac_rhamnosid"/>
    <property type="match status" value="1"/>
</dbReference>
<dbReference type="SUPFAM" id="SSF48208">
    <property type="entry name" value="Six-hairpin glycosidases"/>
    <property type="match status" value="1"/>
</dbReference>
<dbReference type="RefSeq" id="WP_179749455.1">
    <property type="nucleotide sequence ID" value="NZ_JACCBU010000001.1"/>
</dbReference>
<dbReference type="Gene3D" id="2.60.420.10">
    <property type="entry name" value="Maltose phosphorylase, domain 3"/>
    <property type="match status" value="1"/>
</dbReference>
<dbReference type="Proteomes" id="UP000569914">
    <property type="component" value="Unassembled WGS sequence"/>
</dbReference>
<evidence type="ECO:0000259" key="7">
    <source>
        <dbReference type="Pfam" id="PF17389"/>
    </source>
</evidence>
<proteinExistence type="predicted"/>
<dbReference type="InterPro" id="IPR016007">
    <property type="entry name" value="Alpha_rhamnosid"/>
</dbReference>
<dbReference type="Gene3D" id="2.60.40.10">
    <property type="entry name" value="Immunoglobulins"/>
    <property type="match status" value="1"/>
</dbReference>
<keyword evidence="10" id="KW-1185">Reference proteome</keyword>
<evidence type="ECO:0000256" key="1">
    <source>
        <dbReference type="ARBA" id="ARBA00001445"/>
    </source>
</evidence>
<dbReference type="EMBL" id="JACCBU010000001">
    <property type="protein sequence ID" value="NYE70178.1"/>
    <property type="molecule type" value="Genomic_DNA"/>
</dbReference>
<dbReference type="Pfam" id="PF25788">
    <property type="entry name" value="Ig_Rha78A_N"/>
    <property type="match status" value="1"/>
</dbReference>
<dbReference type="Pfam" id="PF17389">
    <property type="entry name" value="Bac_rhamnosid6H"/>
    <property type="match status" value="1"/>
</dbReference>
<name>A0A7Y9I4Y7_9ACTN</name>
<keyword evidence="9" id="KW-0326">Glycosidase</keyword>
<dbReference type="AlphaFoldDB" id="A0A7Y9I4Y7"/>
<dbReference type="PANTHER" id="PTHR33307">
    <property type="entry name" value="ALPHA-RHAMNOSIDASE (EUROFUNG)"/>
    <property type="match status" value="1"/>
</dbReference>
<evidence type="ECO:0000259" key="5">
    <source>
        <dbReference type="Pfam" id="PF05592"/>
    </source>
</evidence>
<dbReference type="Pfam" id="PF08531">
    <property type="entry name" value="Bac_rhamnosid_N"/>
    <property type="match status" value="1"/>
</dbReference>
<gene>
    <name evidence="9" type="ORF">BKA15_001507</name>
</gene>
<feature type="compositionally biased region" description="Basic and acidic residues" evidence="4">
    <location>
        <begin position="833"/>
        <end position="842"/>
    </location>
</feature>
<dbReference type="InterPro" id="IPR008928">
    <property type="entry name" value="6-hairpin_glycosidase_sf"/>
</dbReference>
<protein>
    <recommendedName>
        <fullName evidence="2">alpha-L-rhamnosidase</fullName>
        <ecNumber evidence="2">3.2.1.40</ecNumber>
    </recommendedName>
</protein>
<dbReference type="GO" id="GO:0005975">
    <property type="term" value="P:carbohydrate metabolic process"/>
    <property type="evidence" value="ECO:0007669"/>
    <property type="project" value="InterPro"/>
</dbReference>
<dbReference type="InterPro" id="IPR035396">
    <property type="entry name" value="Bac_rhamnosid6H"/>
</dbReference>
<dbReference type="InterPro" id="IPR013783">
    <property type="entry name" value="Ig-like_fold"/>
</dbReference>
<evidence type="ECO:0000256" key="3">
    <source>
        <dbReference type="ARBA" id="ARBA00022801"/>
    </source>
</evidence>
<feature type="domain" description="Bacterial alpha-L-rhamnosidase N-terminal" evidence="6">
    <location>
        <begin position="144"/>
        <end position="307"/>
    </location>
</feature>
<dbReference type="PIRSF" id="PIRSF010631">
    <property type="entry name" value="A-rhamnsds"/>
    <property type="match status" value="1"/>
</dbReference>
<feature type="domain" description="Alpha-L-rhamnosidase C-terminal" evidence="8">
    <location>
        <begin position="767"/>
        <end position="839"/>
    </location>
</feature>
<dbReference type="InterPro" id="IPR012341">
    <property type="entry name" value="6hp_glycosidase-like_sf"/>
</dbReference>
<dbReference type="InterPro" id="IPR013737">
    <property type="entry name" value="Bac_rhamnosid_N"/>
</dbReference>
<evidence type="ECO:0000259" key="6">
    <source>
        <dbReference type="Pfam" id="PF08531"/>
    </source>
</evidence>
<feature type="domain" description="Alpha-L-rhamnosidase concanavalin-like" evidence="5">
    <location>
        <begin position="317"/>
        <end position="412"/>
    </location>
</feature>
<evidence type="ECO:0000259" key="8">
    <source>
        <dbReference type="Pfam" id="PF17390"/>
    </source>
</evidence>
<feature type="domain" description="Alpha-L-rhamnosidase six-hairpin glycosidase" evidence="7">
    <location>
        <begin position="417"/>
        <end position="764"/>
    </location>
</feature>
<evidence type="ECO:0000256" key="4">
    <source>
        <dbReference type="SAM" id="MobiDB-lite"/>
    </source>
</evidence>
<dbReference type="Pfam" id="PF17390">
    <property type="entry name" value="Bac_rhamnosid_C"/>
    <property type="match status" value="1"/>
</dbReference>
<evidence type="ECO:0000313" key="9">
    <source>
        <dbReference type="EMBL" id="NYE70178.1"/>
    </source>
</evidence>
<dbReference type="Gene3D" id="2.60.120.260">
    <property type="entry name" value="Galactose-binding domain-like"/>
    <property type="match status" value="2"/>
</dbReference>
<comment type="caution">
    <text evidence="9">The sequence shown here is derived from an EMBL/GenBank/DDBJ whole genome shotgun (WGS) entry which is preliminary data.</text>
</comment>
<dbReference type="GO" id="GO:0030596">
    <property type="term" value="F:alpha-L-rhamnosidase activity"/>
    <property type="evidence" value="ECO:0007669"/>
    <property type="project" value="UniProtKB-EC"/>
</dbReference>
<comment type="catalytic activity">
    <reaction evidence="1">
        <text>Hydrolysis of terminal non-reducing alpha-L-rhamnose residues in alpha-L-rhamnosides.</text>
        <dbReference type="EC" id="3.2.1.40"/>
    </reaction>
</comment>
<sequence>MTVTAPTALRVSRVLLEHNDDPSTLGTATPRLSWAVKTREPGWQQQAYEIGYTPDGGEEQTARVESAEQLLVPWPLEPLTSRARGTVTIKAYGPDGAVAESDPVAIGVGLLEASDWQARFVGPAGQGLDDPAPIVFTSAEIAGEIASARLYVTALGWYRFAINGTRVGDEELAPGWTAYHSRLRYQSFDVTDLLTSGENRLQAVLGNGWFRGQMTWDLHRAHYGDKLALLAQLEITKADGTTQVIKTDETWQACASGILADDFYDGQRTDLSVSLDPAGKDAKGVELVEWDLPTLFAPYGPPIRVVETLPVKEIITSPSGKTIIDFGQNLVGWVRLKTRGQAGAEVIIRHAEVLEHGELGVRPLRKAKATDSYLLSGGDDACEPLFTFHGFRYAEVTGVDDLDPSRVEAVAISSDLRRTGTWASSHDQLNQLHQNVVWGMRGNFLDVPTDCPQRDERLGWTGDIQVFSPTASYLFHTNGFLSNWLADLAVDQWEDGSVPSVIPNVLGETHSGAAAAAWGDAAAVVPTVLWQRFADRDLLGTQFPSMKAWVDKLISLATDDGLWLGGFQYGDWLDPTAPPENAAKAQVSPDVVATAHLIRSAGLVADAAELLGKDDEAKHYREVSERSRQAFVDEFVTGSGRVLGDCQTAYAMALVWDFLPEDRRDHAGKRLAELVEQADFKVSTGFVGTPLILDALELAGRPDLAWKMITATENPSWLYPVTMGATTIWERWDSMLPDGTINPGQMTSFNHYAFGAVADWMHRRLAGLAPAEPGYRKITIAPIVPDGLDWCEASYDSGYGPIKVRWERSGAQVQLTASIPPGVTADVRLPDGTEHQVSHGDHAWSAVPKTKEEA</sequence>
<dbReference type="PANTHER" id="PTHR33307:SF6">
    <property type="entry name" value="ALPHA-RHAMNOSIDASE (EUROFUNG)-RELATED"/>
    <property type="match status" value="1"/>
</dbReference>
<evidence type="ECO:0000256" key="2">
    <source>
        <dbReference type="ARBA" id="ARBA00012652"/>
    </source>
</evidence>
<keyword evidence="3 9" id="KW-0378">Hydrolase</keyword>